<reference evidence="3 4" key="1">
    <citation type="submission" date="2024-03" db="EMBL/GenBank/DDBJ databases">
        <authorList>
            <person name="Brejova B."/>
        </authorList>
    </citation>
    <scope>NUCLEOTIDE SEQUENCE [LARGE SCALE GENOMIC DNA]</scope>
    <source>
        <strain evidence="3 4">CBS 14171</strain>
    </source>
</reference>
<dbReference type="EMBL" id="OZ022412">
    <property type="protein sequence ID" value="CAK9442293.1"/>
    <property type="molecule type" value="Genomic_DNA"/>
</dbReference>
<gene>
    <name evidence="3" type="ORF">LODBEIA_P60360</name>
</gene>
<evidence type="ECO:0000256" key="2">
    <source>
        <dbReference type="SAM" id="Phobius"/>
    </source>
</evidence>
<protein>
    <submittedName>
        <fullName evidence="3">Uncharacterized protein</fullName>
    </submittedName>
</protein>
<organism evidence="3 4">
    <name type="scientific">Lodderomyces beijingensis</name>
    <dbReference type="NCBI Taxonomy" id="1775926"/>
    <lineage>
        <taxon>Eukaryota</taxon>
        <taxon>Fungi</taxon>
        <taxon>Dikarya</taxon>
        <taxon>Ascomycota</taxon>
        <taxon>Saccharomycotina</taxon>
        <taxon>Pichiomycetes</taxon>
        <taxon>Debaryomycetaceae</taxon>
        <taxon>Candida/Lodderomyces clade</taxon>
        <taxon>Lodderomyces</taxon>
    </lineage>
</organism>
<feature type="compositionally biased region" description="Pro residues" evidence="1">
    <location>
        <begin position="127"/>
        <end position="136"/>
    </location>
</feature>
<feature type="transmembrane region" description="Helical" evidence="2">
    <location>
        <begin position="20"/>
        <end position="40"/>
    </location>
</feature>
<dbReference type="Proteomes" id="UP001497383">
    <property type="component" value="Chromosome 8"/>
</dbReference>
<evidence type="ECO:0000313" key="4">
    <source>
        <dbReference type="Proteomes" id="UP001497383"/>
    </source>
</evidence>
<dbReference type="RefSeq" id="XP_066832974.1">
    <property type="nucleotide sequence ID" value="XM_066976435.1"/>
</dbReference>
<accession>A0ABP0ZVV6</accession>
<keyword evidence="2" id="KW-0812">Transmembrane</keyword>
<keyword evidence="4" id="KW-1185">Reference proteome</keyword>
<evidence type="ECO:0000313" key="3">
    <source>
        <dbReference type="EMBL" id="CAK9442293.1"/>
    </source>
</evidence>
<sequence>MTTLTIVNLNKRALTGPHRWLFWLLIFIPVFAILFALLAWRRKRRSKAKVIPVYPHQNVGAPMYPMHGPPPGGAHYYASGPSYGPVPPGAPGAPGAPGNYNYVPPPYSNGYEPQPQGDGKTSYAAPDGPPPVHTSR</sequence>
<proteinExistence type="predicted"/>
<keyword evidence="2" id="KW-0472">Membrane</keyword>
<evidence type="ECO:0000256" key="1">
    <source>
        <dbReference type="SAM" id="MobiDB-lite"/>
    </source>
</evidence>
<dbReference type="GeneID" id="92211232"/>
<feature type="region of interest" description="Disordered" evidence="1">
    <location>
        <begin position="87"/>
        <end position="136"/>
    </location>
</feature>
<name>A0ABP0ZVV6_9ASCO</name>
<keyword evidence="2" id="KW-1133">Transmembrane helix</keyword>